<evidence type="ECO:0000256" key="3">
    <source>
        <dbReference type="ARBA" id="ARBA00022692"/>
    </source>
</evidence>
<feature type="transmembrane region" description="Helical" evidence="6">
    <location>
        <begin position="383"/>
        <end position="400"/>
    </location>
</feature>
<sequence length="517" mass="55929">MAQVLENTSIINKDHRSLSRCCNLKNPSTTKALAKAIAQAQSRSTTINCGDNNNNNKGRVQIKFVISTKVKETKDLGEGLSHLFACVFLFHFSSFMVIPAITDVTMAALCPGRDQCSLAVYLSGFHQALTGLGTLIVTPLVGNLSDKYGRKALLTIPMTVGIVPTVILAYDRSRLFFYAYYGIKMLTGMFCDGSMQCLCLAYLADKVAEGQRASAFGILAGISAAGFVSGTLTARFLPTSYTFQVSAAVAVLAVVYMRLFLVESNCEVALVDEFSQPLHPTPTSDVDSANSPNLLPIKKFPSLRDMIWLLRSSLTLLRATLVTFFGSAGESGLHAAILYFLKAKFHFNKDQFADLLLISGIAGAFSQLFVMPSLAPVIGEEKLLSVGLLASCAHVFLYSIAWASWVPYFSAMLIVMSVFVNPCIRSTVSKKVGPFEQGKAQGCITGISSFASIISPFVFTPLTALFLSEHAPFDFKGFSIMCCGFATLLAFTLSITMRETLPVLSKSVISDSRQGQV</sequence>
<keyword evidence="8" id="KW-1185">Reference proteome</keyword>
<feature type="transmembrane region" description="Helical" evidence="6">
    <location>
        <begin position="79"/>
        <end position="98"/>
    </location>
</feature>
<dbReference type="PANTHER" id="PTHR23504">
    <property type="entry name" value="MAJOR FACILITATOR SUPERFAMILY DOMAIN-CONTAINING PROTEIN 10"/>
    <property type="match status" value="1"/>
</dbReference>
<dbReference type="InterPro" id="IPR001958">
    <property type="entry name" value="Tet-R_TetA/multi-R_MdtG-like"/>
</dbReference>
<organism evidence="7 8">
    <name type="scientific">Asparagus officinalis</name>
    <name type="common">Garden asparagus</name>
    <dbReference type="NCBI Taxonomy" id="4686"/>
    <lineage>
        <taxon>Eukaryota</taxon>
        <taxon>Viridiplantae</taxon>
        <taxon>Streptophyta</taxon>
        <taxon>Embryophyta</taxon>
        <taxon>Tracheophyta</taxon>
        <taxon>Spermatophyta</taxon>
        <taxon>Magnoliopsida</taxon>
        <taxon>Liliopsida</taxon>
        <taxon>Asparagales</taxon>
        <taxon>Asparagaceae</taxon>
        <taxon>Asparagoideae</taxon>
        <taxon>Asparagus</taxon>
    </lineage>
</organism>
<gene>
    <name evidence="7" type="ORF">A4U43_C10F1570</name>
</gene>
<feature type="transmembrane region" description="Helical" evidence="6">
    <location>
        <begin position="316"/>
        <end position="340"/>
    </location>
</feature>
<accession>A0A5P1E486</accession>
<evidence type="ECO:0000256" key="1">
    <source>
        <dbReference type="ARBA" id="ARBA00004141"/>
    </source>
</evidence>
<evidence type="ECO:0000313" key="7">
    <source>
        <dbReference type="EMBL" id="ONK55846.1"/>
    </source>
</evidence>
<evidence type="ECO:0000256" key="5">
    <source>
        <dbReference type="ARBA" id="ARBA00023136"/>
    </source>
</evidence>
<dbReference type="InterPro" id="IPR011701">
    <property type="entry name" value="MFS"/>
</dbReference>
<feature type="transmembrane region" description="Helical" evidence="6">
    <location>
        <begin position="215"/>
        <end position="237"/>
    </location>
</feature>
<dbReference type="SUPFAM" id="SSF103473">
    <property type="entry name" value="MFS general substrate transporter"/>
    <property type="match status" value="1"/>
</dbReference>
<feature type="transmembrane region" description="Helical" evidence="6">
    <location>
        <begin position="118"/>
        <end position="140"/>
    </location>
</feature>
<evidence type="ECO:0000256" key="6">
    <source>
        <dbReference type="SAM" id="Phobius"/>
    </source>
</evidence>
<dbReference type="PRINTS" id="PR01035">
    <property type="entry name" value="TCRTETA"/>
</dbReference>
<evidence type="ECO:0008006" key="9">
    <source>
        <dbReference type="Google" id="ProtNLM"/>
    </source>
</evidence>
<dbReference type="EMBL" id="CM007390">
    <property type="protein sequence ID" value="ONK55846.1"/>
    <property type="molecule type" value="Genomic_DNA"/>
</dbReference>
<feature type="transmembrane region" description="Helical" evidence="6">
    <location>
        <begin position="243"/>
        <end position="261"/>
    </location>
</feature>
<keyword evidence="5 6" id="KW-0472">Membrane</keyword>
<dbReference type="CDD" id="cd17330">
    <property type="entry name" value="MFS_SLC46_TetA_like"/>
    <property type="match status" value="1"/>
</dbReference>
<feature type="transmembrane region" description="Helical" evidence="6">
    <location>
        <begin position="352"/>
        <end position="371"/>
    </location>
</feature>
<evidence type="ECO:0000256" key="4">
    <source>
        <dbReference type="ARBA" id="ARBA00022989"/>
    </source>
</evidence>
<protein>
    <recommendedName>
        <fullName evidence="9">Major facilitator superfamily (MFS) profile domain-containing protein</fullName>
    </recommendedName>
</protein>
<dbReference type="Pfam" id="PF07690">
    <property type="entry name" value="MFS_1"/>
    <property type="match status" value="1"/>
</dbReference>
<dbReference type="Proteomes" id="UP000243459">
    <property type="component" value="Chromosome 10"/>
</dbReference>
<feature type="transmembrane region" description="Helical" evidence="6">
    <location>
        <begin position="152"/>
        <end position="170"/>
    </location>
</feature>
<feature type="transmembrane region" description="Helical" evidence="6">
    <location>
        <begin position="444"/>
        <end position="466"/>
    </location>
</feature>
<reference evidence="8" key="1">
    <citation type="journal article" date="2017" name="Nat. Commun.">
        <title>The asparagus genome sheds light on the origin and evolution of a young Y chromosome.</title>
        <authorList>
            <person name="Harkess A."/>
            <person name="Zhou J."/>
            <person name="Xu C."/>
            <person name="Bowers J.E."/>
            <person name="Van der Hulst R."/>
            <person name="Ayyampalayam S."/>
            <person name="Mercati F."/>
            <person name="Riccardi P."/>
            <person name="McKain M.R."/>
            <person name="Kakrana A."/>
            <person name="Tang H."/>
            <person name="Ray J."/>
            <person name="Groenendijk J."/>
            <person name="Arikit S."/>
            <person name="Mathioni S.M."/>
            <person name="Nakano M."/>
            <person name="Shan H."/>
            <person name="Telgmann-Rauber A."/>
            <person name="Kanno A."/>
            <person name="Yue Z."/>
            <person name="Chen H."/>
            <person name="Li W."/>
            <person name="Chen Y."/>
            <person name="Xu X."/>
            <person name="Zhang Y."/>
            <person name="Luo S."/>
            <person name="Chen H."/>
            <person name="Gao J."/>
            <person name="Mao Z."/>
            <person name="Pires J.C."/>
            <person name="Luo M."/>
            <person name="Kudrna D."/>
            <person name="Wing R.A."/>
            <person name="Meyers B.C."/>
            <person name="Yi K."/>
            <person name="Kong H."/>
            <person name="Lavrijsen P."/>
            <person name="Sunseri F."/>
            <person name="Falavigna A."/>
            <person name="Ye Y."/>
            <person name="Leebens-Mack J.H."/>
            <person name="Chen G."/>
        </authorList>
    </citation>
    <scope>NUCLEOTIDE SEQUENCE [LARGE SCALE GENOMIC DNA]</scope>
    <source>
        <strain evidence="8">cv. DH0086</strain>
    </source>
</reference>
<evidence type="ECO:0000256" key="2">
    <source>
        <dbReference type="ARBA" id="ARBA00022448"/>
    </source>
</evidence>
<dbReference type="PANTHER" id="PTHR23504:SF1">
    <property type="entry name" value="GH21943P-RELATED"/>
    <property type="match status" value="1"/>
</dbReference>
<dbReference type="GO" id="GO:0016020">
    <property type="term" value="C:membrane"/>
    <property type="evidence" value="ECO:0007669"/>
    <property type="project" value="UniProtKB-SubCell"/>
</dbReference>
<proteinExistence type="predicted"/>
<feature type="transmembrane region" description="Helical" evidence="6">
    <location>
        <begin position="478"/>
        <end position="497"/>
    </location>
</feature>
<evidence type="ECO:0000313" key="8">
    <source>
        <dbReference type="Proteomes" id="UP000243459"/>
    </source>
</evidence>
<feature type="transmembrane region" description="Helical" evidence="6">
    <location>
        <begin position="176"/>
        <end position="203"/>
    </location>
</feature>
<dbReference type="Gramene" id="ONK55846">
    <property type="protein sequence ID" value="ONK55846"/>
    <property type="gene ID" value="A4U43_C10F1570"/>
</dbReference>
<dbReference type="OMA" id="LGHLFMT"/>
<keyword evidence="2" id="KW-0813">Transport</keyword>
<dbReference type="AlphaFoldDB" id="A0A5P1E486"/>
<dbReference type="InterPro" id="IPR036259">
    <property type="entry name" value="MFS_trans_sf"/>
</dbReference>
<name>A0A5P1E486_ASPOF</name>
<keyword evidence="4 6" id="KW-1133">Transmembrane helix</keyword>
<feature type="transmembrane region" description="Helical" evidence="6">
    <location>
        <begin position="406"/>
        <end position="424"/>
    </location>
</feature>
<comment type="subcellular location">
    <subcellularLocation>
        <location evidence="1">Membrane</location>
        <topology evidence="1">Multi-pass membrane protein</topology>
    </subcellularLocation>
</comment>
<dbReference type="GO" id="GO:0022857">
    <property type="term" value="F:transmembrane transporter activity"/>
    <property type="evidence" value="ECO:0007669"/>
    <property type="project" value="InterPro"/>
</dbReference>
<dbReference type="Gene3D" id="1.20.1250.20">
    <property type="entry name" value="MFS general substrate transporter like domains"/>
    <property type="match status" value="1"/>
</dbReference>
<keyword evidence="3 6" id="KW-0812">Transmembrane</keyword>